<keyword evidence="4 8" id="KW-0418">Kinase</keyword>
<dbReference type="InterPro" id="IPR017583">
    <property type="entry name" value="Tagatose/fructose_Pkinase"/>
</dbReference>
<feature type="domain" description="Carbohydrate kinase PfkB" evidence="9">
    <location>
        <begin position="11"/>
        <end position="284"/>
    </location>
</feature>
<comment type="caution">
    <text evidence="10">The sequence shown here is derived from an EMBL/GenBank/DDBJ whole genome shotgun (WGS) entry which is preliminary data.</text>
</comment>
<dbReference type="PANTHER" id="PTHR46566:SF1">
    <property type="entry name" value="1-PHOSPHOFRUCTOKINASE"/>
    <property type="match status" value="1"/>
</dbReference>
<comment type="similarity">
    <text evidence="1">Belongs to the carbohydrate kinase pfkB family.</text>
</comment>
<name>A0A6N7J217_9FIRM</name>
<comment type="similarity">
    <text evidence="7">Belongs to the carbohydrate kinase PfkB family. LacC subfamily.</text>
</comment>
<protein>
    <recommendedName>
        <fullName evidence="7">Tagatose-6-phosphate kinase</fullName>
        <ecNumber evidence="7">2.7.1.144</ecNumber>
    </recommendedName>
</protein>
<dbReference type="AlphaFoldDB" id="A0A6N7J217"/>
<dbReference type="EMBL" id="VOGC01000007">
    <property type="protein sequence ID" value="MQN02133.1"/>
    <property type="molecule type" value="Genomic_DNA"/>
</dbReference>
<dbReference type="Gene3D" id="3.40.1190.20">
    <property type="match status" value="1"/>
</dbReference>
<evidence type="ECO:0000313" key="11">
    <source>
        <dbReference type="Proteomes" id="UP000460257"/>
    </source>
</evidence>
<dbReference type="GO" id="GO:0005524">
    <property type="term" value="F:ATP binding"/>
    <property type="evidence" value="ECO:0007669"/>
    <property type="project" value="UniProtKB-UniRule"/>
</dbReference>
<dbReference type="Pfam" id="PF00294">
    <property type="entry name" value="PfkB"/>
    <property type="match status" value="1"/>
</dbReference>
<evidence type="ECO:0000256" key="4">
    <source>
        <dbReference type="ARBA" id="ARBA00022777"/>
    </source>
</evidence>
<dbReference type="InterPro" id="IPR029056">
    <property type="entry name" value="Ribokinase-like"/>
</dbReference>
<dbReference type="SUPFAM" id="SSF53613">
    <property type="entry name" value="Ribokinase-like"/>
    <property type="match status" value="1"/>
</dbReference>
<comment type="pathway">
    <text evidence="7">Carbohydrate metabolism; D-tagatose 6-phosphate degradation; D-glyceraldehyde 3-phosphate and glycerone phosphate from D-tagatose 6-phosphate: step 1/2.</text>
</comment>
<dbReference type="PANTHER" id="PTHR46566">
    <property type="entry name" value="1-PHOSPHOFRUCTOKINASE-RELATED"/>
    <property type="match status" value="1"/>
</dbReference>
<reference evidence="10" key="1">
    <citation type="journal article" date="2020" name="Appl. Environ. Microbiol.">
        <title>Medium-Chain Fatty Acid Synthesis by 'Candidatus Weimeria bifida' gen. nov., sp. nov., and 'Candidatus Pseudoramibacter fermentans' sp. nov.</title>
        <authorList>
            <person name="Scarborough M.J."/>
            <person name="Myers K.S."/>
            <person name="Donohue T.J."/>
            <person name="Noguera D.R."/>
        </authorList>
    </citation>
    <scope>NUCLEOTIDE SEQUENCE</scope>
    <source>
        <strain evidence="10">LCO1.1</strain>
    </source>
</reference>
<dbReference type="GO" id="GO:0016052">
    <property type="term" value="P:carbohydrate catabolic process"/>
    <property type="evidence" value="ECO:0007669"/>
    <property type="project" value="UniProtKB-ARBA"/>
</dbReference>
<organism evidence="10 11">
    <name type="scientific">Candidatus Weimeria bifida</name>
    <dbReference type="NCBI Taxonomy" id="2599074"/>
    <lineage>
        <taxon>Bacteria</taxon>
        <taxon>Bacillati</taxon>
        <taxon>Bacillota</taxon>
        <taxon>Clostridia</taxon>
        <taxon>Lachnospirales</taxon>
        <taxon>Lachnospiraceae</taxon>
        <taxon>Candidatus Weimeria</taxon>
    </lineage>
</organism>
<dbReference type="InterPro" id="IPR011611">
    <property type="entry name" value="PfkB_dom"/>
</dbReference>
<dbReference type="PIRSF" id="PIRSF000535">
    <property type="entry name" value="1PFK/6PFK/LacC"/>
    <property type="match status" value="1"/>
</dbReference>
<evidence type="ECO:0000313" key="10">
    <source>
        <dbReference type="EMBL" id="MQN02133.1"/>
    </source>
</evidence>
<evidence type="ECO:0000256" key="3">
    <source>
        <dbReference type="ARBA" id="ARBA00022741"/>
    </source>
</evidence>
<keyword evidence="11" id="KW-1185">Reference proteome</keyword>
<dbReference type="FunFam" id="3.40.1190.20:FF:000001">
    <property type="entry name" value="Phosphofructokinase"/>
    <property type="match status" value="1"/>
</dbReference>
<dbReference type="GO" id="GO:0009024">
    <property type="term" value="F:tagatose-6-phosphate kinase activity"/>
    <property type="evidence" value="ECO:0007669"/>
    <property type="project" value="UniProtKB-EC"/>
</dbReference>
<dbReference type="EC" id="2.7.1.144" evidence="7"/>
<keyword evidence="3 7" id="KW-0547">Nucleotide-binding</keyword>
<proteinExistence type="inferred from homology"/>
<comment type="function">
    <text evidence="8">Catalyzes the ATP-dependent phosphorylation of fructose-l-phosphate to fructose-l,6-bisphosphate.</text>
</comment>
<gene>
    <name evidence="10" type="primary">pfkB</name>
    <name evidence="10" type="ORF">FRC54_09605</name>
</gene>
<dbReference type="NCBIfam" id="TIGR03828">
    <property type="entry name" value="pfkB"/>
    <property type="match status" value="1"/>
</dbReference>
<comment type="catalytic activity">
    <reaction evidence="6 8">
        <text>beta-D-fructose 1-phosphate + ATP = beta-D-fructose 1,6-bisphosphate + ADP + H(+)</text>
        <dbReference type="Rhea" id="RHEA:14213"/>
        <dbReference type="ChEBI" id="CHEBI:15378"/>
        <dbReference type="ChEBI" id="CHEBI:30616"/>
        <dbReference type="ChEBI" id="CHEBI:32966"/>
        <dbReference type="ChEBI" id="CHEBI:138881"/>
        <dbReference type="ChEBI" id="CHEBI:456216"/>
        <dbReference type="EC" id="2.7.1.56"/>
    </reaction>
</comment>
<sequence>MIMTVTFNPSLDYIISVDDFKLGLVNRTSKELLLPGGKGLNVSMVLKNLGTDSTAVGFMAGFTGKAIRGLMSEKGIDTDFIEVEEGISRINVKIRDDKDEETGINGMGPAISKKNIEALYQKFDELKKDDYLVLAGSIPTVMPETMYRDIMKYLEGRGVHIIVDATRDLLKDVLPYHPFLVKPNNYELGEIFGVEINTVDEVVPYAKKMQEMGAENVLVSMAGEGALLVSADGDVISSKPPKGRLKNSVGAGDSMVAGFLNGYIGSGDYEKAFYMGLCTGSASAFSDYLATKDEVKALLEQIGKGGIL</sequence>
<evidence type="ECO:0000256" key="6">
    <source>
        <dbReference type="ARBA" id="ARBA00047745"/>
    </source>
</evidence>
<dbReference type="GO" id="GO:0008662">
    <property type="term" value="F:1-phosphofructokinase activity"/>
    <property type="evidence" value="ECO:0007669"/>
    <property type="project" value="UniProtKB-UniRule"/>
</dbReference>
<dbReference type="InterPro" id="IPR022463">
    <property type="entry name" value="1-PFruKinase"/>
</dbReference>
<keyword evidence="2 7" id="KW-0808">Transferase</keyword>
<dbReference type="GO" id="GO:2001059">
    <property type="term" value="P:D-tagatose 6-phosphate catabolic process"/>
    <property type="evidence" value="ECO:0007669"/>
    <property type="project" value="UniProtKB-UniPathway"/>
</dbReference>
<dbReference type="UniPathway" id="UPA00704">
    <property type="reaction ID" value="UER00715"/>
</dbReference>
<dbReference type="InterPro" id="IPR002173">
    <property type="entry name" value="Carboh/pur_kinase_PfkB_CS"/>
</dbReference>
<dbReference type="GO" id="GO:0005988">
    <property type="term" value="P:lactose metabolic process"/>
    <property type="evidence" value="ECO:0007669"/>
    <property type="project" value="UniProtKB-KW"/>
</dbReference>
<evidence type="ECO:0000259" key="9">
    <source>
        <dbReference type="Pfam" id="PF00294"/>
    </source>
</evidence>
<keyword evidence="7" id="KW-0423">Lactose metabolism</keyword>
<dbReference type="GO" id="GO:0044281">
    <property type="term" value="P:small molecule metabolic process"/>
    <property type="evidence" value="ECO:0007669"/>
    <property type="project" value="UniProtKB-ARBA"/>
</dbReference>
<evidence type="ECO:0000256" key="7">
    <source>
        <dbReference type="PIRNR" id="PIRNR000535"/>
    </source>
</evidence>
<dbReference type="CDD" id="cd01164">
    <property type="entry name" value="FruK_PfkB_like"/>
    <property type="match status" value="1"/>
</dbReference>
<dbReference type="NCBIfam" id="TIGR03168">
    <property type="entry name" value="1-PFK"/>
    <property type="match status" value="1"/>
</dbReference>
<keyword evidence="5 7" id="KW-0067">ATP-binding</keyword>
<evidence type="ECO:0000256" key="8">
    <source>
        <dbReference type="RuleBase" id="RU369061"/>
    </source>
</evidence>
<evidence type="ECO:0000256" key="1">
    <source>
        <dbReference type="ARBA" id="ARBA00005380"/>
    </source>
</evidence>
<dbReference type="Proteomes" id="UP000460257">
    <property type="component" value="Unassembled WGS sequence"/>
</dbReference>
<accession>A0A6N7J217</accession>
<evidence type="ECO:0000256" key="2">
    <source>
        <dbReference type="ARBA" id="ARBA00022679"/>
    </source>
</evidence>
<evidence type="ECO:0000256" key="5">
    <source>
        <dbReference type="ARBA" id="ARBA00022840"/>
    </source>
</evidence>
<dbReference type="GO" id="GO:0005829">
    <property type="term" value="C:cytosol"/>
    <property type="evidence" value="ECO:0007669"/>
    <property type="project" value="TreeGrafter"/>
</dbReference>
<comment type="catalytic activity">
    <reaction evidence="7">
        <text>D-tagatofuranose 6-phosphate + ATP = D-tagatofuranose 1,6-bisphosphate + ADP + H(+)</text>
        <dbReference type="Rhea" id="RHEA:12420"/>
        <dbReference type="ChEBI" id="CHEBI:15378"/>
        <dbReference type="ChEBI" id="CHEBI:30616"/>
        <dbReference type="ChEBI" id="CHEBI:58694"/>
        <dbReference type="ChEBI" id="CHEBI:58695"/>
        <dbReference type="ChEBI" id="CHEBI:456216"/>
        <dbReference type="EC" id="2.7.1.144"/>
    </reaction>
</comment>
<dbReference type="PROSITE" id="PS00584">
    <property type="entry name" value="PFKB_KINASES_2"/>
    <property type="match status" value="1"/>
</dbReference>